<dbReference type="GeneID" id="84666796"/>
<evidence type="ECO:0000313" key="3">
    <source>
        <dbReference type="Proteomes" id="UP000275331"/>
    </source>
</evidence>
<dbReference type="OrthoDB" id="9000630at2"/>
<feature type="domain" description="YgjP-like metallopeptidase" evidence="1">
    <location>
        <begin position="92"/>
        <end position="149"/>
    </location>
</feature>
<comment type="caution">
    <text evidence="2">The sequence shown here is derived from an EMBL/GenBank/DDBJ whole genome shotgun (WGS) entry which is preliminary data.</text>
</comment>
<dbReference type="Proteomes" id="UP000275331">
    <property type="component" value="Unassembled WGS sequence"/>
</dbReference>
<dbReference type="AlphaFoldDB" id="A0A427UUN0"/>
<dbReference type="InterPro" id="IPR002725">
    <property type="entry name" value="YgjP-like_metallopeptidase"/>
</dbReference>
<dbReference type="PANTHER" id="PTHR30399">
    <property type="entry name" value="UNCHARACTERIZED PROTEIN YGJP"/>
    <property type="match status" value="1"/>
</dbReference>
<reference evidence="2 3" key="1">
    <citation type="submission" date="2018-10" db="EMBL/GenBank/DDBJ databases">
        <title>Transmission dynamics of multidrug resistant bacteria on intensive care unit surfaces.</title>
        <authorList>
            <person name="D'Souza A.W."/>
            <person name="Potter R.F."/>
            <person name="Wallace M."/>
            <person name="Shupe A."/>
            <person name="Patel S."/>
            <person name="Sun S."/>
            <person name="Gul D."/>
            <person name="Kwon J.H."/>
            <person name="Andleeb S."/>
            <person name="Burnham C.-A.D."/>
            <person name="Dantas G."/>
        </authorList>
    </citation>
    <scope>NUCLEOTIDE SEQUENCE [LARGE SCALE GENOMIC DNA]</scope>
    <source>
        <strain evidence="2 3">AS_373</strain>
    </source>
</reference>
<protein>
    <submittedName>
        <fullName evidence="2">M48 family peptidase</fullName>
    </submittedName>
</protein>
<accession>A0A427UUN0</accession>
<organism evidence="2 3">
    <name type="scientific">Atlantibacter subterraneus</name>
    <dbReference type="NCBI Taxonomy" id="255519"/>
    <lineage>
        <taxon>Bacteria</taxon>
        <taxon>Pseudomonadati</taxon>
        <taxon>Pseudomonadota</taxon>
        <taxon>Gammaproteobacteria</taxon>
        <taxon>Enterobacterales</taxon>
        <taxon>Enterobacteriaceae</taxon>
        <taxon>Atlantibacter</taxon>
    </lineage>
</organism>
<gene>
    <name evidence="2" type="ORF">EGT71_16515</name>
</gene>
<dbReference type="InterPro" id="IPR053136">
    <property type="entry name" value="UTP_pyrophosphatase-like"/>
</dbReference>
<dbReference type="EMBL" id="RHXB01000011">
    <property type="protein sequence ID" value="RSE24187.1"/>
    <property type="molecule type" value="Genomic_DNA"/>
</dbReference>
<dbReference type="PANTHER" id="PTHR30399:SF1">
    <property type="entry name" value="UTP PYROPHOSPHATASE"/>
    <property type="match status" value="1"/>
</dbReference>
<proteinExistence type="predicted"/>
<dbReference type="CDD" id="cd07344">
    <property type="entry name" value="M48_yhfN_like"/>
    <property type="match status" value="1"/>
</dbReference>
<dbReference type="Pfam" id="PF01863">
    <property type="entry name" value="YgjP-like"/>
    <property type="match status" value="1"/>
</dbReference>
<evidence type="ECO:0000313" key="2">
    <source>
        <dbReference type="EMBL" id="RSE24187.1"/>
    </source>
</evidence>
<evidence type="ECO:0000259" key="1">
    <source>
        <dbReference type="Pfam" id="PF01863"/>
    </source>
</evidence>
<dbReference type="Gene3D" id="3.30.2010.10">
    <property type="entry name" value="Metalloproteases ('zincins'), catalytic domain"/>
    <property type="match status" value="1"/>
</dbReference>
<dbReference type="RefSeq" id="WP_125294305.1">
    <property type="nucleotide sequence ID" value="NZ_CP100494.1"/>
</dbReference>
<name>A0A427UUN0_9ENTR</name>
<sequence>MSALLYLQGYPESLLSQVNSLIEQGRLGEVLNKRYPQLHDIATDKALWNYVQEIKNRHLRSSSPLSKVAYDNKIHVLKHALGLHTAVSRVQGNKLKAKAEIRVATVFRQAPEPFLRMIVVHELAHLKEKEHNKAFYQLCCHMEPDYHQLEFDTRLWLTHQALLSSA</sequence>